<organism evidence="2 3">
    <name type="scientific">Novipirellula rosea</name>
    <dbReference type="NCBI Taxonomy" id="1031540"/>
    <lineage>
        <taxon>Bacteria</taxon>
        <taxon>Pseudomonadati</taxon>
        <taxon>Planctomycetota</taxon>
        <taxon>Planctomycetia</taxon>
        <taxon>Pirellulales</taxon>
        <taxon>Pirellulaceae</taxon>
        <taxon>Novipirellula</taxon>
    </lineage>
</organism>
<feature type="signal peptide" evidence="1">
    <location>
        <begin position="1"/>
        <end position="28"/>
    </location>
</feature>
<feature type="chain" id="PRO_5045320093" description="Secreted protein" evidence="1">
    <location>
        <begin position="29"/>
        <end position="123"/>
    </location>
</feature>
<evidence type="ECO:0000313" key="2">
    <source>
        <dbReference type="EMBL" id="GAA4459769.1"/>
    </source>
</evidence>
<keyword evidence="3" id="KW-1185">Reference proteome</keyword>
<accession>A0ABP8N1M3</accession>
<proteinExistence type="predicted"/>
<dbReference type="Proteomes" id="UP001500840">
    <property type="component" value="Unassembled WGS sequence"/>
</dbReference>
<protein>
    <recommendedName>
        <fullName evidence="4">Secreted protein</fullName>
    </recommendedName>
</protein>
<gene>
    <name evidence="2" type="ORF">GCM10023156_39790</name>
</gene>
<comment type="caution">
    <text evidence="2">The sequence shown here is derived from an EMBL/GenBank/DDBJ whole genome shotgun (WGS) entry which is preliminary data.</text>
</comment>
<sequence>MRINTRSWLASLASAIALAVVSFQPATADDYEWDPDKGYHEEEWYDPSDWFNSDPSVNYENDYFGGYYDNNEYDNGEAWYGDNYYSNDWYDDEPDFDNWYDDNEYGLDDEGPVGVDRYDEFYE</sequence>
<dbReference type="EMBL" id="BAABGA010000049">
    <property type="protein sequence ID" value="GAA4459769.1"/>
    <property type="molecule type" value="Genomic_DNA"/>
</dbReference>
<evidence type="ECO:0000256" key="1">
    <source>
        <dbReference type="SAM" id="SignalP"/>
    </source>
</evidence>
<evidence type="ECO:0000313" key="3">
    <source>
        <dbReference type="Proteomes" id="UP001500840"/>
    </source>
</evidence>
<evidence type="ECO:0008006" key="4">
    <source>
        <dbReference type="Google" id="ProtNLM"/>
    </source>
</evidence>
<dbReference type="RefSeq" id="WP_345324859.1">
    <property type="nucleotide sequence ID" value="NZ_BAABGA010000049.1"/>
</dbReference>
<name>A0ABP8N1M3_9BACT</name>
<reference evidence="3" key="1">
    <citation type="journal article" date="2019" name="Int. J. Syst. Evol. Microbiol.">
        <title>The Global Catalogue of Microorganisms (GCM) 10K type strain sequencing project: providing services to taxonomists for standard genome sequencing and annotation.</title>
        <authorList>
            <consortium name="The Broad Institute Genomics Platform"/>
            <consortium name="The Broad Institute Genome Sequencing Center for Infectious Disease"/>
            <person name="Wu L."/>
            <person name="Ma J."/>
        </authorList>
    </citation>
    <scope>NUCLEOTIDE SEQUENCE [LARGE SCALE GENOMIC DNA]</scope>
    <source>
        <strain evidence="3">JCM 17759</strain>
    </source>
</reference>
<keyword evidence="1" id="KW-0732">Signal</keyword>